<dbReference type="RefSeq" id="YP_010797139.1">
    <property type="nucleotide sequence ID" value="NC_076129.1"/>
</dbReference>
<evidence type="ECO:0000259" key="1">
    <source>
        <dbReference type="Pfam" id="PF03361"/>
    </source>
</evidence>
<evidence type="ECO:0000313" key="2">
    <source>
        <dbReference type="EMBL" id="AFK83951.1"/>
    </source>
</evidence>
<sequence>MANGSDNSVVSSLIVSNTSFLSNVDIVRGVYTIPLDSILSANSNNVSLTVTPNADSFVRIPPETHNTANVVRITSNDGRRRSRKQDMSIILKDLDECDQLGVDIPPNKNQIGEQPDSTVNDLPAVIEIQTIGDTNSDLCNNLDVINLMVNPVPEFQTDFGRNGTESLNGKQDNQFESFLSLLLDDGPDPRGCVNVRPTNACIDPHIRDASSFDINNQAMQMGYPGDTSVVTSGDPRHTQLSLRNASNGTSTQTTDRFIATANTSTGTACSGTWYPKSHIPRHGYKPDYANSRQVIYTRRAERDVDMACHETGLAKIGHDLKKSTTVAGFMSEITRLLLSHESFELQIHICCRNVALFNMVKAAMLKLVNISVVWGVQVMSQCAMPDEEDTVKFIRRLGRVPAENVTTGLLNRPVISNESRESGLYQMYISAATAKELMDVAYLCVEASDRYPEMFNINIITLSYPFIAREHLTIHAAYSRYVRKERSDGVLFPTLFN</sequence>
<dbReference type="InterPro" id="IPR005028">
    <property type="entry name" value="Herpes_IE2_3"/>
</dbReference>
<organism evidence="2 3">
    <name type="scientific">miniopterid betaherpesvirus 1</name>
    <dbReference type="NCBI Taxonomy" id="3070189"/>
    <lineage>
        <taxon>Viruses</taxon>
        <taxon>Duplodnaviria</taxon>
        <taxon>Heunggongvirae</taxon>
        <taxon>Peploviricota</taxon>
        <taxon>Herviviricetes</taxon>
        <taxon>Herpesvirales</taxon>
        <taxon>Orthoherpesviridae</taxon>
        <taxon>Betaherpesvirinae</taxon>
        <taxon>Quwivirus</taxon>
        <taxon>Quwivirus miniopteridbeta1</taxon>
    </lineage>
</organism>
<dbReference type="Pfam" id="PF03361">
    <property type="entry name" value="Herpes_IE2_3"/>
    <property type="match status" value="1"/>
</dbReference>
<keyword evidence="3" id="KW-1185">Reference proteome</keyword>
<feature type="domain" description="Herpesvirus intermediate/early protein 2/3 DNA-binding" evidence="1">
    <location>
        <begin position="328"/>
        <end position="475"/>
    </location>
</feature>
<name>I3VQA7_9BETA</name>
<dbReference type="Proteomes" id="UP000103899">
    <property type="component" value="Segment"/>
</dbReference>
<evidence type="ECO:0000313" key="3">
    <source>
        <dbReference type="Proteomes" id="UP000103899"/>
    </source>
</evidence>
<accession>I3VQA7</accession>
<reference evidence="2 3" key="1">
    <citation type="journal article" date="2012" name="J. Virol.">
        <title>A Novel Bat Herpesvirus Encodes Homologues of Major Histocompatibility Complex Classes I and II, C-Type Lectin, and a Unique Family of Immune-Related Genes.</title>
        <authorList>
            <person name="Zhang H."/>
            <person name="Todd S."/>
            <person name="Tachedjian M."/>
            <person name="Barr J.A."/>
            <person name="Luo M."/>
            <person name="Yu M."/>
            <person name="Marsh G.A."/>
            <person name="Crameri G."/>
            <person name="Wang L.F."/>
        </authorList>
    </citation>
    <scope>NUCLEOTIDE SEQUENCE [LARGE SCALE GENOMIC DNA]</scope>
    <source>
        <strain evidence="2">B7D8</strain>
    </source>
</reference>
<dbReference type="GO" id="GO:0006355">
    <property type="term" value="P:regulation of DNA-templated transcription"/>
    <property type="evidence" value="ECO:0007669"/>
    <property type="project" value="InterPro"/>
</dbReference>
<proteinExistence type="predicted"/>
<dbReference type="EMBL" id="JQ805139">
    <property type="protein sequence ID" value="AFK83951.1"/>
    <property type="molecule type" value="Genomic_DNA"/>
</dbReference>
<dbReference type="KEGG" id="vg:80534842"/>
<dbReference type="GeneID" id="80534842"/>
<protein>
    <submittedName>
        <fullName evidence="2">B117</fullName>
    </submittedName>
</protein>